<protein>
    <recommendedName>
        <fullName evidence="9">TRAP transporter small permease protein</fullName>
    </recommendedName>
</protein>
<evidence type="ECO:0000256" key="1">
    <source>
        <dbReference type="ARBA" id="ARBA00004429"/>
    </source>
</evidence>
<comment type="similarity">
    <text evidence="8 9">Belongs to the TRAP transporter small permease family.</text>
</comment>
<dbReference type="Pfam" id="PF04290">
    <property type="entry name" value="DctQ"/>
    <property type="match status" value="1"/>
</dbReference>
<feature type="domain" description="Tripartite ATP-independent periplasmic transporters DctQ component" evidence="10">
    <location>
        <begin position="23"/>
        <end position="150"/>
    </location>
</feature>
<evidence type="ECO:0000313" key="12">
    <source>
        <dbReference type="Proteomes" id="UP001574673"/>
    </source>
</evidence>
<evidence type="ECO:0000256" key="7">
    <source>
        <dbReference type="ARBA" id="ARBA00023136"/>
    </source>
</evidence>
<organism evidence="11 12">
    <name type="scientific">Dentiradicibacter hellwigii</name>
    <dbReference type="NCBI Taxonomy" id="3149053"/>
    <lineage>
        <taxon>Bacteria</taxon>
        <taxon>Pseudomonadati</taxon>
        <taxon>Pseudomonadota</taxon>
        <taxon>Betaproteobacteria</taxon>
        <taxon>Rhodocyclales</taxon>
        <taxon>Rhodocyclaceae</taxon>
        <taxon>Dentiradicibacter</taxon>
    </lineage>
</organism>
<comment type="caution">
    <text evidence="11">The sequence shown here is derived from an EMBL/GenBank/DDBJ whole genome shotgun (WGS) entry which is preliminary data.</text>
</comment>
<dbReference type="Proteomes" id="UP001574673">
    <property type="component" value="Unassembled WGS sequence"/>
</dbReference>
<feature type="transmembrane region" description="Helical" evidence="9">
    <location>
        <begin position="12"/>
        <end position="35"/>
    </location>
</feature>
<evidence type="ECO:0000256" key="9">
    <source>
        <dbReference type="RuleBase" id="RU369079"/>
    </source>
</evidence>
<feature type="transmembrane region" description="Helical" evidence="9">
    <location>
        <begin position="127"/>
        <end position="146"/>
    </location>
</feature>
<evidence type="ECO:0000256" key="2">
    <source>
        <dbReference type="ARBA" id="ARBA00022448"/>
    </source>
</evidence>
<keyword evidence="5 9" id="KW-0812">Transmembrane</keyword>
<proteinExistence type="inferred from homology"/>
<keyword evidence="7 9" id="KW-0472">Membrane</keyword>
<evidence type="ECO:0000256" key="3">
    <source>
        <dbReference type="ARBA" id="ARBA00022475"/>
    </source>
</evidence>
<dbReference type="EMBL" id="JBEUWX010000002">
    <property type="protein sequence ID" value="MFA9949699.1"/>
    <property type="molecule type" value="Genomic_DNA"/>
</dbReference>
<name>A0ABV4UDH2_9RHOO</name>
<evidence type="ECO:0000256" key="6">
    <source>
        <dbReference type="ARBA" id="ARBA00022989"/>
    </source>
</evidence>
<keyword evidence="6 9" id="KW-1133">Transmembrane helix</keyword>
<dbReference type="PANTHER" id="PTHR35011">
    <property type="entry name" value="2,3-DIKETO-L-GULONATE TRAP TRANSPORTER SMALL PERMEASE PROTEIN YIAM"/>
    <property type="match status" value="1"/>
</dbReference>
<evidence type="ECO:0000313" key="11">
    <source>
        <dbReference type="EMBL" id="MFA9949699.1"/>
    </source>
</evidence>
<feature type="transmembrane region" description="Helical" evidence="9">
    <location>
        <begin position="47"/>
        <end position="64"/>
    </location>
</feature>
<keyword evidence="3" id="KW-1003">Cell membrane</keyword>
<evidence type="ECO:0000256" key="8">
    <source>
        <dbReference type="ARBA" id="ARBA00038436"/>
    </source>
</evidence>
<dbReference type="InterPro" id="IPR007387">
    <property type="entry name" value="TRAP_DctQ"/>
</dbReference>
<dbReference type="RefSeq" id="WP_418890809.1">
    <property type="nucleotide sequence ID" value="NZ_JBEUWX010000002.1"/>
</dbReference>
<comment type="subunit">
    <text evidence="9">The complex comprises the extracytoplasmic solute receptor protein and the two transmembrane proteins.</text>
</comment>
<sequence length="177" mass="19654">MRFMRKLYDNFEAYICVILLAVMILCLTLQVVIRIVSGGSLAWAEEMSRFCFIGTVYLGTAVAAQRLAHVRVTAQFMLMPVKARLAFRIFADLILIGFNLSLAYLSAGFVAEAVEFGEISATLGINIAYVEAVIPIGALLMSWRIVESYLIRMKNGRLYELVALETEMGIPAEENAS</sequence>
<gene>
    <name evidence="11" type="ORF">ABCS64_05045</name>
</gene>
<comment type="subcellular location">
    <subcellularLocation>
        <location evidence="1 9">Cell inner membrane</location>
        <topology evidence="1 9">Multi-pass membrane protein</topology>
    </subcellularLocation>
</comment>
<keyword evidence="12" id="KW-1185">Reference proteome</keyword>
<feature type="transmembrane region" description="Helical" evidence="9">
    <location>
        <begin position="85"/>
        <end position="107"/>
    </location>
</feature>
<accession>A0ABV4UDH2</accession>
<evidence type="ECO:0000256" key="4">
    <source>
        <dbReference type="ARBA" id="ARBA00022519"/>
    </source>
</evidence>
<dbReference type="PANTHER" id="PTHR35011:SF5">
    <property type="entry name" value="SIALIC ACID TRAP TRANSPORTER SMALL PERMEASE PROTEIN SIAQ"/>
    <property type="match status" value="1"/>
</dbReference>
<evidence type="ECO:0000259" key="10">
    <source>
        <dbReference type="Pfam" id="PF04290"/>
    </source>
</evidence>
<dbReference type="InterPro" id="IPR055348">
    <property type="entry name" value="DctQ"/>
</dbReference>
<comment type="function">
    <text evidence="9">Part of the tripartite ATP-independent periplasmic (TRAP) transport system.</text>
</comment>
<keyword evidence="2 9" id="KW-0813">Transport</keyword>
<evidence type="ECO:0000256" key="5">
    <source>
        <dbReference type="ARBA" id="ARBA00022692"/>
    </source>
</evidence>
<keyword evidence="4 9" id="KW-0997">Cell inner membrane</keyword>
<reference evidence="12" key="1">
    <citation type="submission" date="2024-06" db="EMBL/GenBank/DDBJ databases">
        <title>Radixoralia hellwigii gen. nov., sp nov., isolated from a root canal in the human oral cavity.</title>
        <authorList>
            <person name="Bartsch S."/>
            <person name="Wittmer A."/>
            <person name="Schulz A.-K."/>
            <person name="Neumann-Schaal M."/>
            <person name="Wolf J."/>
            <person name="Gronow S."/>
            <person name="Tennert C."/>
            <person name="Haecker G."/>
            <person name="Cieplik F."/>
            <person name="Al-Ahmad A."/>
        </authorList>
    </citation>
    <scope>NUCLEOTIDE SEQUENCE [LARGE SCALE GENOMIC DNA]</scope>
    <source>
        <strain evidence="12">Wk13</strain>
    </source>
</reference>